<dbReference type="HOGENOM" id="CLU_206939_0_0_9"/>
<organism evidence="2 3">
    <name type="scientific">Priestia megaterium (strain ATCC 14581 / DSM 32 / CCUG 1817 / JCM 2506 / NBRC 15308 / NCIMB 9376 / NCTC 10342 / NRRL B-14308 / VKM B-512 / Ford 19)</name>
    <name type="common">Bacillus megaterium</name>
    <dbReference type="NCBI Taxonomy" id="1348623"/>
    <lineage>
        <taxon>Bacteria</taxon>
        <taxon>Bacillati</taxon>
        <taxon>Bacillota</taxon>
        <taxon>Bacilli</taxon>
        <taxon>Bacillales</taxon>
        <taxon>Bacillaceae</taxon>
        <taxon>Priestia</taxon>
    </lineage>
</organism>
<evidence type="ECO:0000313" key="2">
    <source>
        <dbReference type="EMBL" id="AJI25053.1"/>
    </source>
</evidence>
<evidence type="ECO:0000256" key="1">
    <source>
        <dbReference type="SAM" id="MobiDB-lite"/>
    </source>
</evidence>
<protein>
    <submittedName>
        <fullName evidence="2">Uncharacterized protein</fullName>
    </submittedName>
</protein>
<dbReference type="GeneID" id="93646211"/>
<dbReference type="KEGG" id="bmeg:BG04_507"/>
<dbReference type="Proteomes" id="UP000031829">
    <property type="component" value="Chromosome"/>
</dbReference>
<gene>
    <name evidence="2" type="ORF">BG04_507</name>
</gene>
<dbReference type="AlphaFoldDB" id="A0A0B6AWJ1"/>
<feature type="region of interest" description="Disordered" evidence="1">
    <location>
        <begin position="1"/>
        <end position="51"/>
    </location>
</feature>
<dbReference type="RefSeq" id="WP_168797088.1">
    <property type="nucleotide sequence ID" value="NZ_BCVB01000012.1"/>
</dbReference>
<evidence type="ECO:0000313" key="3">
    <source>
        <dbReference type="Proteomes" id="UP000031829"/>
    </source>
</evidence>
<feature type="compositionally biased region" description="Basic and acidic residues" evidence="1">
    <location>
        <begin position="22"/>
        <end position="34"/>
    </location>
</feature>
<proteinExistence type="predicted"/>
<feature type="compositionally biased region" description="Polar residues" evidence="1">
    <location>
        <begin position="36"/>
        <end position="45"/>
    </location>
</feature>
<sequence>MKKQKNSTDKPTIAEGMNTEDELQKDATPEEISKGEYTNVTTLSLDENDPS</sequence>
<accession>A0A0B6AWJ1</accession>
<name>A0A0B6AWJ1_PRIM2</name>
<dbReference type="EMBL" id="CP009920">
    <property type="protein sequence ID" value="AJI25053.1"/>
    <property type="molecule type" value="Genomic_DNA"/>
</dbReference>
<reference evidence="2 3" key="1">
    <citation type="journal article" date="2015" name="Genome Announc.">
        <title>Complete genome sequences for 35 biothreat assay-relevant bacillus species.</title>
        <authorList>
            <person name="Johnson S.L."/>
            <person name="Daligault H.E."/>
            <person name="Davenport K.W."/>
            <person name="Jaissle J."/>
            <person name="Frey K.G."/>
            <person name="Ladner J.T."/>
            <person name="Broomall S.M."/>
            <person name="Bishop-Lilly K.A."/>
            <person name="Bruce D.C."/>
            <person name="Gibbons H.S."/>
            <person name="Coyne S.R."/>
            <person name="Lo C.C."/>
            <person name="Meincke L."/>
            <person name="Munk A.C."/>
            <person name="Koroleva G.I."/>
            <person name="Rosenzweig C.N."/>
            <person name="Palacios G.F."/>
            <person name="Redden C.L."/>
            <person name="Minogue T.D."/>
            <person name="Chain P.S."/>
        </authorList>
    </citation>
    <scope>NUCLEOTIDE SEQUENCE [LARGE SCALE GENOMIC DNA]</scope>
    <source>
        <strain evidence="3">ATCC 14581 / DSM 32 / JCM 2506 / NBRC 15308 / NCIMB 9376 / NCTC 10342 / NRRL B-14308 / VKM B-512</strain>
    </source>
</reference>